<evidence type="ECO:0000256" key="4">
    <source>
        <dbReference type="ARBA" id="ARBA00012239"/>
    </source>
</evidence>
<comment type="caution">
    <text evidence="10">The sequence shown here is derived from an EMBL/GenBank/DDBJ whole genome shotgun (WGS) entry which is preliminary data.</text>
</comment>
<dbReference type="PANTHER" id="PTHR43586:SF8">
    <property type="entry name" value="CYSTEINE DESULFURASE 1, CHLOROPLASTIC"/>
    <property type="match status" value="1"/>
</dbReference>
<evidence type="ECO:0000256" key="6">
    <source>
        <dbReference type="ARBA" id="ARBA00022679"/>
    </source>
</evidence>
<evidence type="ECO:0000256" key="3">
    <source>
        <dbReference type="ARBA" id="ARBA00010447"/>
    </source>
</evidence>
<protein>
    <recommendedName>
        <fullName evidence="5">Probable cysteine desulfurase</fullName>
        <ecNumber evidence="4">2.8.1.7</ecNumber>
    </recommendedName>
</protein>
<dbReference type="AlphaFoldDB" id="A0A7C3ID36"/>
<dbReference type="Gene3D" id="3.90.1150.10">
    <property type="entry name" value="Aspartate Aminotransferase, domain 1"/>
    <property type="match status" value="1"/>
</dbReference>
<dbReference type="PIRSF" id="PIRSF005572">
    <property type="entry name" value="NifS"/>
    <property type="match status" value="1"/>
</dbReference>
<dbReference type="NCBIfam" id="TIGR01979">
    <property type="entry name" value="sufS"/>
    <property type="match status" value="1"/>
</dbReference>
<dbReference type="InterPro" id="IPR015422">
    <property type="entry name" value="PyrdxlP-dep_Trfase_small"/>
</dbReference>
<evidence type="ECO:0000259" key="9">
    <source>
        <dbReference type="Pfam" id="PF00266"/>
    </source>
</evidence>
<comment type="function">
    <text evidence="2">Catalyzes the removal of elemental sulfur and selenium atoms from L-cysteine, L-cystine, L-selenocysteine, and L-selenocystine to produce L-alanine.</text>
</comment>
<dbReference type="InterPro" id="IPR010970">
    <property type="entry name" value="Cys_dSase_SufS"/>
</dbReference>
<name>A0A7C3ID36_9SPIR</name>
<dbReference type="InterPro" id="IPR015421">
    <property type="entry name" value="PyrdxlP-dep_Trfase_major"/>
</dbReference>
<dbReference type="InterPro" id="IPR016454">
    <property type="entry name" value="Cysteine_dSase"/>
</dbReference>
<evidence type="ECO:0000313" key="10">
    <source>
        <dbReference type="EMBL" id="HFH28543.1"/>
    </source>
</evidence>
<dbReference type="Pfam" id="PF00266">
    <property type="entry name" value="Aminotran_5"/>
    <property type="match status" value="1"/>
</dbReference>
<evidence type="ECO:0000256" key="2">
    <source>
        <dbReference type="ARBA" id="ARBA00002824"/>
    </source>
</evidence>
<gene>
    <name evidence="10" type="primary">sufS</name>
    <name evidence="10" type="ORF">ENS59_03395</name>
</gene>
<feature type="domain" description="Aminotransferase class V" evidence="9">
    <location>
        <begin position="42"/>
        <end position="411"/>
    </location>
</feature>
<keyword evidence="6" id="KW-0808">Transferase</keyword>
<dbReference type="CDD" id="cd06453">
    <property type="entry name" value="SufS_like"/>
    <property type="match status" value="1"/>
</dbReference>
<dbReference type="Gene3D" id="3.40.640.10">
    <property type="entry name" value="Type I PLP-dependent aspartate aminotransferase-like (Major domain)"/>
    <property type="match status" value="1"/>
</dbReference>
<evidence type="ECO:0000256" key="8">
    <source>
        <dbReference type="ARBA" id="ARBA00050776"/>
    </source>
</evidence>
<sequence length="425" mass="46603">MNLLTERDLRVFSNAATAADNSRVARALKQDFPIFDQYPNLIYVDNGATSQKPRSVLEAEQKLYTKACANVHRAIYSLGEQATGLYEEARKTMARFIGAEPEECIFTRGTTEAINLLAYSFGETLSAGDEIILTEMEHHANIVPWQQLASRRGILLKFIPIHNDGTLNLEELPRLFSKRTKLLSVTMISNVLGTRNPVETLIAQAHAAGVPVLLDAAQAVPVDPVNVKSLDADFVAFSGHKMYGPFGIGLLYGKRKWLEALPPFMGGGDMISEVRLEGFTPNEVPYKFEAGTPPVAQAVGMAEAARWLSHIGHQALGRYESELGQLLIDEIVHIPGLRILGSQPGFPKGPRAGIVAVTLEGVHAHDLAAYLDRYQITVRAGHHCAHPLAQRLGVISSARFSFGAYNTIEDVFTIAEIVRKAQKEL</sequence>
<reference evidence="10" key="1">
    <citation type="journal article" date="2020" name="mSystems">
        <title>Genome- and Community-Level Interaction Insights into Carbon Utilization and Element Cycling Functions of Hydrothermarchaeota in Hydrothermal Sediment.</title>
        <authorList>
            <person name="Zhou Z."/>
            <person name="Liu Y."/>
            <person name="Xu W."/>
            <person name="Pan J."/>
            <person name="Luo Z.H."/>
            <person name="Li M."/>
        </authorList>
    </citation>
    <scope>NUCLEOTIDE SEQUENCE [LARGE SCALE GENOMIC DNA]</scope>
    <source>
        <strain evidence="10">SpSt-503</strain>
    </source>
</reference>
<evidence type="ECO:0000256" key="7">
    <source>
        <dbReference type="ARBA" id="ARBA00022898"/>
    </source>
</evidence>
<dbReference type="GO" id="GO:0006534">
    <property type="term" value="P:cysteine metabolic process"/>
    <property type="evidence" value="ECO:0007669"/>
    <property type="project" value="InterPro"/>
</dbReference>
<dbReference type="GO" id="GO:0031071">
    <property type="term" value="F:cysteine desulfurase activity"/>
    <property type="evidence" value="ECO:0007669"/>
    <property type="project" value="UniProtKB-EC"/>
</dbReference>
<evidence type="ECO:0000256" key="5">
    <source>
        <dbReference type="ARBA" id="ARBA00021850"/>
    </source>
</evidence>
<comment type="cofactor">
    <cofactor evidence="1">
        <name>pyridoxal 5'-phosphate</name>
        <dbReference type="ChEBI" id="CHEBI:597326"/>
    </cofactor>
</comment>
<dbReference type="InterPro" id="IPR015424">
    <property type="entry name" value="PyrdxlP-dep_Trfase"/>
</dbReference>
<dbReference type="InterPro" id="IPR000192">
    <property type="entry name" value="Aminotrans_V_dom"/>
</dbReference>
<comment type="catalytic activity">
    <reaction evidence="8">
        <text>(sulfur carrier)-H + L-cysteine = (sulfur carrier)-SH + L-alanine</text>
        <dbReference type="Rhea" id="RHEA:43892"/>
        <dbReference type="Rhea" id="RHEA-COMP:14737"/>
        <dbReference type="Rhea" id="RHEA-COMP:14739"/>
        <dbReference type="ChEBI" id="CHEBI:29917"/>
        <dbReference type="ChEBI" id="CHEBI:35235"/>
        <dbReference type="ChEBI" id="CHEBI:57972"/>
        <dbReference type="ChEBI" id="CHEBI:64428"/>
        <dbReference type="EC" id="2.8.1.7"/>
    </reaction>
</comment>
<proteinExistence type="inferred from homology"/>
<evidence type="ECO:0000256" key="1">
    <source>
        <dbReference type="ARBA" id="ARBA00001933"/>
    </source>
</evidence>
<dbReference type="SUPFAM" id="SSF53383">
    <property type="entry name" value="PLP-dependent transferases"/>
    <property type="match status" value="1"/>
</dbReference>
<dbReference type="EMBL" id="DSVL01000104">
    <property type="protein sequence ID" value="HFH28543.1"/>
    <property type="molecule type" value="Genomic_DNA"/>
</dbReference>
<organism evidence="10">
    <name type="scientific">Gracilinema caldarium</name>
    <dbReference type="NCBI Taxonomy" id="215591"/>
    <lineage>
        <taxon>Bacteria</taxon>
        <taxon>Pseudomonadati</taxon>
        <taxon>Spirochaetota</taxon>
        <taxon>Spirochaetia</taxon>
        <taxon>Spirochaetales</taxon>
        <taxon>Breznakiellaceae</taxon>
        <taxon>Gracilinema</taxon>
    </lineage>
</organism>
<dbReference type="PANTHER" id="PTHR43586">
    <property type="entry name" value="CYSTEINE DESULFURASE"/>
    <property type="match status" value="1"/>
</dbReference>
<dbReference type="GO" id="GO:0030170">
    <property type="term" value="F:pyridoxal phosphate binding"/>
    <property type="evidence" value="ECO:0007669"/>
    <property type="project" value="InterPro"/>
</dbReference>
<accession>A0A7C3ID36</accession>
<dbReference type="EC" id="2.8.1.7" evidence="4"/>
<keyword evidence="7" id="KW-0663">Pyridoxal phosphate</keyword>
<comment type="similarity">
    <text evidence="3">Belongs to the class-V pyridoxal-phosphate-dependent aminotransferase family. Csd subfamily.</text>
</comment>